<dbReference type="InterPro" id="IPR050330">
    <property type="entry name" value="Bact_OuterMem_StrucFunc"/>
</dbReference>
<comment type="caution">
    <text evidence="6">The sequence shown here is derived from an EMBL/GenBank/DDBJ whole genome shotgun (WGS) entry which is preliminary data.</text>
</comment>
<dbReference type="PANTHER" id="PTHR30329">
    <property type="entry name" value="STATOR ELEMENT OF FLAGELLAR MOTOR COMPLEX"/>
    <property type="match status" value="1"/>
</dbReference>
<reference evidence="5 7" key="2">
    <citation type="submission" date="2020-08" db="EMBL/GenBank/DDBJ databases">
        <title>Genomic Encyclopedia of Type Strains, Phase III (KMG-III): the genomes of soil and plant-associated and newly described type strains.</title>
        <authorList>
            <person name="Whitman W."/>
        </authorList>
    </citation>
    <scope>NUCLEOTIDE SEQUENCE [LARGE SCALE GENOMIC DNA]</scope>
    <source>
        <strain evidence="5 7">CECT 8088</strain>
    </source>
</reference>
<dbReference type="InterPro" id="IPR006665">
    <property type="entry name" value="OmpA-like"/>
</dbReference>
<evidence type="ECO:0000313" key="6">
    <source>
        <dbReference type="EMBL" id="NVN31128.1"/>
    </source>
</evidence>
<name>A0A850NWB8_9PROT</name>
<proteinExistence type="predicted"/>
<evidence type="ECO:0000313" key="7">
    <source>
        <dbReference type="Proteomes" id="UP000557688"/>
    </source>
</evidence>
<accession>A0A850NWB8</accession>
<evidence type="ECO:0000256" key="2">
    <source>
        <dbReference type="SAM" id="Coils"/>
    </source>
</evidence>
<dbReference type="Gene3D" id="3.30.1330.60">
    <property type="entry name" value="OmpA-like domain"/>
    <property type="match status" value="1"/>
</dbReference>
<gene>
    <name evidence="5" type="ORF">FHR90_001457</name>
    <name evidence="6" type="ORF">HUK83_12385</name>
</gene>
<dbReference type="EMBL" id="JACHXV010000004">
    <property type="protein sequence ID" value="MBB3173634.1"/>
    <property type="molecule type" value="Genomic_DNA"/>
</dbReference>
<dbReference type="Pfam" id="PF00691">
    <property type="entry name" value="OmpA"/>
    <property type="match status" value="1"/>
</dbReference>
<dbReference type="AlphaFoldDB" id="A0A850NWB8"/>
<evidence type="ECO:0000313" key="8">
    <source>
        <dbReference type="Proteomes" id="UP000565205"/>
    </source>
</evidence>
<evidence type="ECO:0000256" key="3">
    <source>
        <dbReference type="SAM" id="Phobius"/>
    </source>
</evidence>
<feature type="transmembrane region" description="Helical" evidence="3">
    <location>
        <begin position="21"/>
        <end position="43"/>
    </location>
</feature>
<sequence>MARRRRNHGSGLDAWPGYVDALSTLLMVITFVLLVFVLAQAFLSVALSKRQQVLEQLNHQMAELSQMLGLEQAKNKSLELRVATLGTTLGTLTSERDTLRGQLDSAQKLTTDQAAQVATLDQQLDQLRAQMTAIAQALDISQKTLADRDAKIADLGNKLNIALADRVNELKRYRSEFFGKLSEVLKNRPGIRVVGDRFVFQSEVLFPPGSAELSPQGTVELDKFATALRDISKEIPADLPWILRVDGHADHDPISSTRFASNWELSAARAISVVKLLIARGIPANRLAATGFADTQPLDAGHTAEAYAKNRRIEMRLTDR</sequence>
<reference evidence="6 8" key="1">
    <citation type="submission" date="2020-06" db="EMBL/GenBank/DDBJ databases">
        <title>Description of novel acetic acid bacteria.</title>
        <authorList>
            <person name="Sombolestani A."/>
        </authorList>
    </citation>
    <scope>NUCLEOTIDE SEQUENCE [LARGE SCALE GENOMIC DNA]</scope>
    <source>
        <strain evidence="6 8">LMG 26838</strain>
    </source>
</reference>
<organism evidence="6 8">
    <name type="scientific">Endobacter medicaginis</name>
    <dbReference type="NCBI Taxonomy" id="1181271"/>
    <lineage>
        <taxon>Bacteria</taxon>
        <taxon>Pseudomonadati</taxon>
        <taxon>Pseudomonadota</taxon>
        <taxon>Alphaproteobacteria</taxon>
        <taxon>Acetobacterales</taxon>
        <taxon>Acetobacteraceae</taxon>
        <taxon>Endobacter</taxon>
    </lineage>
</organism>
<dbReference type="EMBL" id="JABXXQ010000293">
    <property type="protein sequence ID" value="NVN31128.1"/>
    <property type="molecule type" value="Genomic_DNA"/>
</dbReference>
<dbReference type="CDD" id="cd07185">
    <property type="entry name" value="OmpA_C-like"/>
    <property type="match status" value="1"/>
</dbReference>
<evidence type="ECO:0000256" key="1">
    <source>
        <dbReference type="PROSITE-ProRule" id="PRU00473"/>
    </source>
</evidence>
<evidence type="ECO:0000259" key="4">
    <source>
        <dbReference type="PROSITE" id="PS51123"/>
    </source>
</evidence>
<dbReference type="PROSITE" id="PS51123">
    <property type="entry name" value="OMPA_2"/>
    <property type="match status" value="1"/>
</dbReference>
<dbReference type="Gene3D" id="1.10.287.1490">
    <property type="match status" value="1"/>
</dbReference>
<dbReference type="InterPro" id="IPR036737">
    <property type="entry name" value="OmpA-like_sf"/>
</dbReference>
<protein>
    <submittedName>
        <fullName evidence="5">Chemotaxis protein MotB</fullName>
    </submittedName>
    <submittedName>
        <fullName evidence="6">Peptidoglycan -binding protein</fullName>
    </submittedName>
</protein>
<keyword evidence="3" id="KW-1133">Transmembrane helix</keyword>
<dbReference type="SUPFAM" id="SSF103088">
    <property type="entry name" value="OmpA-like"/>
    <property type="match status" value="1"/>
</dbReference>
<dbReference type="Proteomes" id="UP000557688">
    <property type="component" value="Unassembled WGS sequence"/>
</dbReference>
<keyword evidence="1 3" id="KW-0472">Membrane</keyword>
<dbReference type="PANTHER" id="PTHR30329:SF21">
    <property type="entry name" value="LIPOPROTEIN YIAD-RELATED"/>
    <property type="match status" value="1"/>
</dbReference>
<feature type="domain" description="OmpA-like" evidence="4">
    <location>
        <begin position="194"/>
        <end position="320"/>
    </location>
</feature>
<dbReference type="RefSeq" id="WP_176625202.1">
    <property type="nucleotide sequence ID" value="NZ_JABXXQ010000293.1"/>
</dbReference>
<keyword evidence="3" id="KW-0812">Transmembrane</keyword>
<keyword evidence="7" id="KW-1185">Reference proteome</keyword>
<dbReference type="GO" id="GO:0016020">
    <property type="term" value="C:membrane"/>
    <property type="evidence" value="ECO:0007669"/>
    <property type="project" value="UniProtKB-UniRule"/>
</dbReference>
<evidence type="ECO:0000313" key="5">
    <source>
        <dbReference type="EMBL" id="MBB3173634.1"/>
    </source>
</evidence>
<dbReference type="Proteomes" id="UP000565205">
    <property type="component" value="Unassembled WGS sequence"/>
</dbReference>
<keyword evidence="2" id="KW-0175">Coiled coil</keyword>
<dbReference type="NCBIfam" id="NF006543">
    <property type="entry name" value="PRK09039.1-2"/>
    <property type="match status" value="1"/>
</dbReference>
<feature type="coiled-coil region" evidence="2">
    <location>
        <begin position="47"/>
        <end position="74"/>
    </location>
</feature>